<organism evidence="2 3">
    <name type="scientific">Cereibacter ovatus</name>
    <dbReference type="NCBI Taxonomy" id="439529"/>
    <lineage>
        <taxon>Bacteria</taxon>
        <taxon>Pseudomonadati</taxon>
        <taxon>Pseudomonadota</taxon>
        <taxon>Alphaproteobacteria</taxon>
        <taxon>Rhodobacterales</taxon>
        <taxon>Paracoccaceae</taxon>
        <taxon>Cereibacter</taxon>
    </lineage>
</organism>
<feature type="signal peptide" evidence="1">
    <location>
        <begin position="1"/>
        <end position="26"/>
    </location>
</feature>
<dbReference type="AlphaFoldDB" id="A0A285CLC1"/>
<dbReference type="Proteomes" id="UP000219467">
    <property type="component" value="Unassembled WGS sequence"/>
</dbReference>
<name>A0A285CLC1_9RHOB</name>
<accession>A0A285CLC1</accession>
<keyword evidence="1" id="KW-0732">Signal</keyword>
<dbReference type="GO" id="GO:0043165">
    <property type="term" value="P:Gram-negative-bacterium-type cell outer membrane assembly"/>
    <property type="evidence" value="ECO:0007669"/>
    <property type="project" value="InterPro"/>
</dbReference>
<gene>
    <name evidence="2" type="ORF">SAMN05878503_10277</name>
</gene>
<evidence type="ECO:0000313" key="2">
    <source>
        <dbReference type="EMBL" id="SNX68347.1"/>
    </source>
</evidence>
<reference evidence="3" key="1">
    <citation type="submission" date="2017-08" db="EMBL/GenBank/DDBJ databases">
        <authorList>
            <person name="Varghese N."/>
            <person name="Submissions S."/>
        </authorList>
    </citation>
    <scope>NUCLEOTIDE SEQUENCE [LARGE SCALE GENOMIC DNA]</scope>
    <source>
        <strain evidence="3">JA234</strain>
    </source>
</reference>
<keyword evidence="3" id="KW-1185">Reference proteome</keyword>
<dbReference type="InterPro" id="IPR006311">
    <property type="entry name" value="TAT_signal"/>
</dbReference>
<dbReference type="GO" id="GO:0019867">
    <property type="term" value="C:outer membrane"/>
    <property type="evidence" value="ECO:0007669"/>
    <property type="project" value="InterPro"/>
</dbReference>
<dbReference type="Gene3D" id="3.30.160.150">
    <property type="entry name" value="Lipoprotein like domain"/>
    <property type="match status" value="1"/>
</dbReference>
<proteinExistence type="predicted"/>
<evidence type="ECO:0000313" key="3">
    <source>
        <dbReference type="Proteomes" id="UP000219467"/>
    </source>
</evidence>
<dbReference type="InterPro" id="IPR007485">
    <property type="entry name" value="LPS_assembly_LptE"/>
</dbReference>
<keyword evidence="2" id="KW-0449">Lipoprotein</keyword>
<evidence type="ECO:0000256" key="1">
    <source>
        <dbReference type="SAM" id="SignalP"/>
    </source>
</evidence>
<dbReference type="RefSeq" id="WP_097029122.1">
    <property type="nucleotide sequence ID" value="NZ_OAOQ01000002.1"/>
</dbReference>
<dbReference type="EMBL" id="OAOQ01000002">
    <property type="protein sequence ID" value="SNX68347.1"/>
    <property type="molecule type" value="Genomic_DNA"/>
</dbReference>
<feature type="chain" id="PRO_5013057885" evidence="1">
    <location>
        <begin position="27"/>
        <end position="162"/>
    </location>
</feature>
<protein>
    <submittedName>
        <fullName evidence="2">LPS-assembly lipoprotein</fullName>
    </submittedName>
</protein>
<dbReference type="PROSITE" id="PS51318">
    <property type="entry name" value="TAT"/>
    <property type="match status" value="1"/>
</dbReference>
<dbReference type="PROSITE" id="PS51257">
    <property type="entry name" value="PROKAR_LIPOPROTEIN"/>
    <property type="match status" value="1"/>
</dbReference>
<sequence length="162" mass="17527">MSSSDRRTFLLSTLALAGCGFSPAYAPGGPAERLWGAVRADDPSDRQGFELVERLEERLGRPAAARFDLTYRIATDIDSVGITGENSITRYNLNGRVDFSLKDHASGQVVTSGRARSFTSWSATGSTVATLSAEEDASSRLMRILADEIVTHLLATSGRWLK</sequence>
<dbReference type="Pfam" id="PF04390">
    <property type="entry name" value="LptE"/>
    <property type="match status" value="1"/>
</dbReference>
<dbReference type="OrthoDB" id="7629596at2"/>